<organism evidence="2 3">
    <name type="scientific">Caerostris extrusa</name>
    <name type="common">Bark spider</name>
    <name type="synonym">Caerostris bankana</name>
    <dbReference type="NCBI Taxonomy" id="172846"/>
    <lineage>
        <taxon>Eukaryota</taxon>
        <taxon>Metazoa</taxon>
        <taxon>Ecdysozoa</taxon>
        <taxon>Arthropoda</taxon>
        <taxon>Chelicerata</taxon>
        <taxon>Arachnida</taxon>
        <taxon>Araneae</taxon>
        <taxon>Araneomorphae</taxon>
        <taxon>Entelegynae</taxon>
        <taxon>Araneoidea</taxon>
        <taxon>Araneidae</taxon>
        <taxon>Caerostris</taxon>
    </lineage>
</organism>
<comment type="caution">
    <text evidence="2">The sequence shown here is derived from an EMBL/GenBank/DDBJ whole genome shotgun (WGS) entry which is preliminary data.</text>
</comment>
<dbReference type="EMBL" id="BPLR01013453">
    <property type="protein sequence ID" value="GIY61339.1"/>
    <property type="molecule type" value="Genomic_DNA"/>
</dbReference>
<evidence type="ECO:0000256" key="1">
    <source>
        <dbReference type="SAM" id="MobiDB-lite"/>
    </source>
</evidence>
<proteinExistence type="predicted"/>
<gene>
    <name evidence="2" type="ORF">CEXT_418281</name>
</gene>
<protein>
    <submittedName>
        <fullName evidence="2">Uncharacterized protein</fullName>
    </submittedName>
</protein>
<sequence length="196" mass="22091">MSVEESSNADQPLPNSEHLNTDPTEHVLNFVEFSVKFHKNRVLPVLPKVLTFLANVRDSLEEELLENGLLNSTAWNCNERDIATENDETDNENAIEKSNESKLLEISKESVNDFSEPEDKKGDNDATLFEHGEKVLKIDEKTSEITDPTESELSSNILSESVCDTTQNFKNSNNKSVVRESIDDELNQPPLKKICI</sequence>
<evidence type="ECO:0000313" key="2">
    <source>
        <dbReference type="EMBL" id="GIY61339.1"/>
    </source>
</evidence>
<accession>A0AAV4UVA5</accession>
<feature type="region of interest" description="Disordered" evidence="1">
    <location>
        <begin position="1"/>
        <end position="21"/>
    </location>
</feature>
<name>A0AAV4UVA5_CAEEX</name>
<dbReference type="Proteomes" id="UP001054945">
    <property type="component" value="Unassembled WGS sequence"/>
</dbReference>
<evidence type="ECO:0000313" key="3">
    <source>
        <dbReference type="Proteomes" id="UP001054945"/>
    </source>
</evidence>
<reference evidence="2 3" key="1">
    <citation type="submission" date="2021-06" db="EMBL/GenBank/DDBJ databases">
        <title>Caerostris extrusa draft genome.</title>
        <authorList>
            <person name="Kono N."/>
            <person name="Arakawa K."/>
        </authorList>
    </citation>
    <scope>NUCLEOTIDE SEQUENCE [LARGE SCALE GENOMIC DNA]</scope>
</reference>
<feature type="compositionally biased region" description="Polar residues" evidence="1">
    <location>
        <begin position="1"/>
        <end position="18"/>
    </location>
</feature>
<dbReference type="AlphaFoldDB" id="A0AAV4UVA5"/>
<keyword evidence="3" id="KW-1185">Reference proteome</keyword>